<gene>
    <name evidence="1" type="ORF">BECKFW1821B_GA0114236_106011</name>
</gene>
<reference evidence="1" key="1">
    <citation type="submission" date="2019-02" db="EMBL/GenBank/DDBJ databases">
        <authorList>
            <person name="Gruber-Vodicka R. H."/>
            <person name="Seah K. B. B."/>
        </authorList>
    </citation>
    <scope>NUCLEOTIDE SEQUENCE</scope>
    <source>
        <strain evidence="1">BECK_BZ106</strain>
    </source>
</reference>
<accession>A0A450T2X1</accession>
<proteinExistence type="predicted"/>
<protein>
    <submittedName>
        <fullName evidence="1">Uncharacterized protein</fullName>
    </submittedName>
</protein>
<dbReference type="EMBL" id="CAADFD010000060">
    <property type="protein sequence ID" value="VFJ60822.1"/>
    <property type="molecule type" value="Genomic_DNA"/>
</dbReference>
<evidence type="ECO:0000313" key="1">
    <source>
        <dbReference type="EMBL" id="VFJ60822.1"/>
    </source>
</evidence>
<sequence length="56" mass="6634">MDKKQKDEIIEELWKIKEQFSSSYNKNIRQITQFVNDIAKEQGFDKTVDNKVSNIA</sequence>
<dbReference type="AlphaFoldDB" id="A0A450T2X1"/>
<name>A0A450T2X1_9GAMM</name>
<organism evidence="1">
    <name type="scientific">Candidatus Kentrum sp. FW</name>
    <dbReference type="NCBI Taxonomy" id="2126338"/>
    <lineage>
        <taxon>Bacteria</taxon>
        <taxon>Pseudomonadati</taxon>
        <taxon>Pseudomonadota</taxon>
        <taxon>Gammaproteobacteria</taxon>
        <taxon>Candidatus Kentrum</taxon>
    </lineage>
</organism>